<evidence type="ECO:0000256" key="3">
    <source>
        <dbReference type="ARBA" id="ARBA00022692"/>
    </source>
</evidence>
<comment type="caution">
    <text evidence="7">The sequence shown here is derived from an EMBL/GenBank/DDBJ whole genome shotgun (WGS) entry which is preliminary data.</text>
</comment>
<gene>
    <name evidence="7" type="ORF">NOF53_07090</name>
</gene>
<dbReference type="InterPro" id="IPR016181">
    <property type="entry name" value="Acyl_CoA_acyltransferase"/>
</dbReference>
<proteinExistence type="predicted"/>
<reference evidence="7 8" key="1">
    <citation type="submission" date="2022-07" db="EMBL/GenBank/DDBJ databases">
        <title>Degradation activity of malathion, p-nitrophenol and potential low-temperature adaptation strategy of Rhodococcus sp. FXJ9.536.</title>
        <authorList>
            <person name="Huang J."/>
            <person name="Huang Y."/>
        </authorList>
    </citation>
    <scope>NUCLEOTIDE SEQUENCE [LARGE SCALE GENOMIC DNA]</scope>
    <source>
        <strain evidence="7 8">FXJ9.536</strain>
    </source>
</reference>
<keyword evidence="8" id="KW-1185">Reference proteome</keyword>
<dbReference type="InterPro" id="IPR051211">
    <property type="entry name" value="PG_lysyltransferase"/>
</dbReference>
<evidence type="ECO:0000259" key="6">
    <source>
        <dbReference type="Pfam" id="PF09924"/>
    </source>
</evidence>
<protein>
    <submittedName>
        <fullName evidence="7">DUF2156 domain-containing protein</fullName>
    </submittedName>
</protein>
<keyword evidence="5" id="KW-0472">Membrane</keyword>
<evidence type="ECO:0000256" key="1">
    <source>
        <dbReference type="ARBA" id="ARBA00004651"/>
    </source>
</evidence>
<keyword evidence="3" id="KW-0812">Transmembrane</keyword>
<accession>A0ABT1Q9K9</accession>
<comment type="subcellular location">
    <subcellularLocation>
        <location evidence="1">Cell membrane</location>
        <topology evidence="1">Multi-pass membrane protein</topology>
    </subcellularLocation>
</comment>
<dbReference type="RefSeq" id="WP_255966763.1">
    <property type="nucleotide sequence ID" value="NZ_JANFQF010000005.1"/>
</dbReference>
<keyword evidence="2" id="KW-1003">Cell membrane</keyword>
<dbReference type="PANTHER" id="PTHR34697:SF2">
    <property type="entry name" value="PHOSPHATIDYLGLYCEROL LYSYLTRANSFERASE"/>
    <property type="match status" value="1"/>
</dbReference>
<evidence type="ECO:0000313" key="8">
    <source>
        <dbReference type="Proteomes" id="UP001524501"/>
    </source>
</evidence>
<evidence type="ECO:0000256" key="2">
    <source>
        <dbReference type="ARBA" id="ARBA00022475"/>
    </source>
</evidence>
<name>A0ABT1Q9K9_9NOCA</name>
<dbReference type="PANTHER" id="PTHR34697">
    <property type="entry name" value="PHOSPHATIDYLGLYCEROL LYSYLTRANSFERASE"/>
    <property type="match status" value="1"/>
</dbReference>
<organism evidence="7 8">
    <name type="scientific">Rhodococcus tibetensis</name>
    <dbReference type="NCBI Taxonomy" id="2965064"/>
    <lineage>
        <taxon>Bacteria</taxon>
        <taxon>Bacillati</taxon>
        <taxon>Actinomycetota</taxon>
        <taxon>Actinomycetes</taxon>
        <taxon>Mycobacteriales</taxon>
        <taxon>Nocardiaceae</taxon>
        <taxon>Rhodococcus</taxon>
    </lineage>
</organism>
<keyword evidence="4" id="KW-1133">Transmembrane helix</keyword>
<dbReference type="Proteomes" id="UP001524501">
    <property type="component" value="Unassembled WGS sequence"/>
</dbReference>
<dbReference type="SUPFAM" id="SSF55729">
    <property type="entry name" value="Acyl-CoA N-acyltransferases (Nat)"/>
    <property type="match status" value="1"/>
</dbReference>
<evidence type="ECO:0000256" key="5">
    <source>
        <dbReference type="ARBA" id="ARBA00023136"/>
    </source>
</evidence>
<dbReference type="InterPro" id="IPR024320">
    <property type="entry name" value="LPG_synthase_C"/>
</dbReference>
<dbReference type="EMBL" id="JANFQF010000005">
    <property type="protein sequence ID" value="MCQ4118937.1"/>
    <property type="molecule type" value="Genomic_DNA"/>
</dbReference>
<sequence length="339" mass="37855">MAADADPPTEAHEYVVRSAHRLVSAYSENPSAFNGLSDRNDYYFGRHCDGVVAYRNRGHSAVIFGGPICAPEARAALLEEFSAHCASHRRRIVAIQVGEQDADAYAQLGFRLNQIGSSYAVDLRTFGLTGKRFVKLRNKISRARRAGVEVHERVYDDVARDIDRIDTRWLWAMEHGGDRELDFLTGSMGDTLQAHRRLFVAEMAGRPIGYVSYSPSYGARTGWLHDLTRRVPTSPPGTMELINVTAMNTFHTEDVRWLHFGFTPFVDLSPANDVERSSPIMKWAIGMIAEHGSALYPGRSQVEYKTKWGTEPASAEYIAFRGMLSPLDMVNALRVTGVV</sequence>
<evidence type="ECO:0000313" key="7">
    <source>
        <dbReference type="EMBL" id="MCQ4118937.1"/>
    </source>
</evidence>
<feature type="domain" description="Phosphatidylglycerol lysyltransferase C-terminal" evidence="6">
    <location>
        <begin position="25"/>
        <end position="319"/>
    </location>
</feature>
<dbReference type="Pfam" id="PF09924">
    <property type="entry name" value="LPG_synthase_C"/>
    <property type="match status" value="1"/>
</dbReference>
<evidence type="ECO:0000256" key="4">
    <source>
        <dbReference type="ARBA" id="ARBA00022989"/>
    </source>
</evidence>